<dbReference type="Proteomes" id="UP000494106">
    <property type="component" value="Unassembled WGS sequence"/>
</dbReference>
<evidence type="ECO:0000313" key="4">
    <source>
        <dbReference type="Proteomes" id="UP000494106"/>
    </source>
</evidence>
<dbReference type="AlphaFoldDB" id="A0A8S0ZLV9"/>
<reference evidence="3 4" key="1">
    <citation type="submission" date="2020-04" db="EMBL/GenBank/DDBJ databases">
        <authorList>
            <person name="Wallbank WR R."/>
            <person name="Pardo Diaz C."/>
            <person name="Kozak K."/>
            <person name="Martin S."/>
            <person name="Jiggins C."/>
            <person name="Moest M."/>
            <person name="Warren A I."/>
            <person name="Byers J.R.P. K."/>
            <person name="Montejo-Kovacevich G."/>
            <person name="Yen C E."/>
        </authorList>
    </citation>
    <scope>NUCLEOTIDE SEQUENCE [LARGE SCALE GENOMIC DNA]</scope>
</reference>
<sequence>MPLKRTPPSSPMLIKPVEAPMEAPAPENSLRTERMQTTTTARNNPPLHQSESSPDLHLLSGNTTERKKRKFDGTNADVSDVLKEMFLTFSHEQNGRLQQLQLKIDKLTEQNNELHNSVLSMSDRYDEFLLKISSLEAERKEDKKIIKQLEEKLELAERKSRSSEFFKLFIVNINILAVT</sequence>
<comment type="caution">
    <text evidence="3">The sequence shown here is derived from an EMBL/GenBank/DDBJ whole genome shotgun (WGS) entry which is preliminary data.</text>
</comment>
<feature type="compositionally biased region" description="Low complexity" evidence="2">
    <location>
        <begin position="18"/>
        <end position="27"/>
    </location>
</feature>
<accession>A0A8S0ZLV9</accession>
<protein>
    <submittedName>
        <fullName evidence="3">Uncharacterized protein</fullName>
    </submittedName>
</protein>
<dbReference type="EMBL" id="CADEBC010000479">
    <property type="protein sequence ID" value="CAB3233726.1"/>
    <property type="molecule type" value="Genomic_DNA"/>
</dbReference>
<dbReference type="OrthoDB" id="7484550at2759"/>
<evidence type="ECO:0000313" key="3">
    <source>
        <dbReference type="EMBL" id="CAB3233726.1"/>
    </source>
</evidence>
<evidence type="ECO:0000256" key="2">
    <source>
        <dbReference type="SAM" id="MobiDB-lite"/>
    </source>
</evidence>
<keyword evidence="1" id="KW-0175">Coiled coil</keyword>
<feature type="coiled-coil region" evidence="1">
    <location>
        <begin position="90"/>
        <end position="159"/>
    </location>
</feature>
<feature type="compositionally biased region" description="Polar residues" evidence="2">
    <location>
        <begin position="35"/>
        <end position="53"/>
    </location>
</feature>
<name>A0A8S0ZLV9_ARCPL</name>
<proteinExistence type="predicted"/>
<keyword evidence="4" id="KW-1185">Reference proteome</keyword>
<organism evidence="3 4">
    <name type="scientific">Arctia plantaginis</name>
    <name type="common">Wood tiger moth</name>
    <name type="synonym">Phalaena plantaginis</name>
    <dbReference type="NCBI Taxonomy" id="874455"/>
    <lineage>
        <taxon>Eukaryota</taxon>
        <taxon>Metazoa</taxon>
        <taxon>Ecdysozoa</taxon>
        <taxon>Arthropoda</taxon>
        <taxon>Hexapoda</taxon>
        <taxon>Insecta</taxon>
        <taxon>Pterygota</taxon>
        <taxon>Neoptera</taxon>
        <taxon>Endopterygota</taxon>
        <taxon>Lepidoptera</taxon>
        <taxon>Glossata</taxon>
        <taxon>Ditrysia</taxon>
        <taxon>Noctuoidea</taxon>
        <taxon>Erebidae</taxon>
        <taxon>Arctiinae</taxon>
        <taxon>Arctia</taxon>
    </lineage>
</organism>
<gene>
    <name evidence="3" type="ORF">APLA_LOCUS5391</name>
</gene>
<evidence type="ECO:0000256" key="1">
    <source>
        <dbReference type="SAM" id="Coils"/>
    </source>
</evidence>
<feature type="region of interest" description="Disordered" evidence="2">
    <location>
        <begin position="1"/>
        <end position="72"/>
    </location>
</feature>